<comment type="caution">
    <text evidence="4">The sequence shown here is derived from an EMBL/GenBank/DDBJ whole genome shotgun (WGS) entry which is preliminary data.</text>
</comment>
<evidence type="ECO:0000256" key="1">
    <source>
        <dbReference type="ARBA" id="ARBA00022737"/>
    </source>
</evidence>
<dbReference type="InterPro" id="IPR051637">
    <property type="entry name" value="Ank_repeat_dom-contain_49"/>
</dbReference>
<dbReference type="Gene3D" id="1.25.40.20">
    <property type="entry name" value="Ankyrin repeat-containing domain"/>
    <property type="match status" value="1"/>
</dbReference>
<proteinExistence type="predicted"/>
<dbReference type="InterPro" id="IPR002110">
    <property type="entry name" value="Ankyrin_rpt"/>
</dbReference>
<name>A0ABQ6BQW6_9NEIS</name>
<keyword evidence="5" id="KW-1185">Reference proteome</keyword>
<sequence length="281" mass="30124">MHVEIGEAWDIVRHYREDEAQACQRLEDWFSHGGSALAGQTGETLIEALVRADWVEGVNLALRHGFHPSDLPQPAVLLCLAPSGPMARRLIEAGVPVNPDLATGAPCPVETAVREDRREVLDVLLHHGADPNIRLSDGGCPLYFAAHLGRVEVVRALLVLGADVNNGEIHGETPLLAAIAELNVDVTRLLLDAGADVEARRQDGASPLQVTLAESSALPADEADKRRLSIFEMLLNAGADPLVQRDPTLVELARERFGEASPVAQAVAAWIEQAQATPADS</sequence>
<reference evidence="5" key="1">
    <citation type="journal article" date="2019" name="Int. J. Syst. Evol. Microbiol.">
        <title>The Global Catalogue of Microorganisms (GCM) 10K type strain sequencing project: providing services to taxonomists for standard genome sequencing and annotation.</title>
        <authorList>
            <consortium name="The Broad Institute Genomics Platform"/>
            <consortium name="The Broad Institute Genome Sequencing Center for Infectious Disease"/>
            <person name="Wu L."/>
            <person name="Ma J."/>
        </authorList>
    </citation>
    <scope>NUCLEOTIDE SEQUENCE [LARGE SCALE GENOMIC DNA]</scope>
    <source>
        <strain evidence="5">NBRC 104970</strain>
    </source>
</reference>
<dbReference type="InterPro" id="IPR036770">
    <property type="entry name" value="Ankyrin_rpt-contain_sf"/>
</dbReference>
<evidence type="ECO:0000256" key="2">
    <source>
        <dbReference type="ARBA" id="ARBA00023043"/>
    </source>
</evidence>
<feature type="repeat" description="ANK" evidence="3">
    <location>
        <begin position="137"/>
        <end position="169"/>
    </location>
</feature>
<protein>
    <recommendedName>
        <fullName evidence="6">Ankyrin repeat protein</fullName>
    </recommendedName>
</protein>
<dbReference type="PANTHER" id="PTHR24180:SF45">
    <property type="entry name" value="POLY [ADP-RIBOSE] POLYMERASE TANKYRASE"/>
    <property type="match status" value="1"/>
</dbReference>
<keyword evidence="1" id="KW-0677">Repeat</keyword>
<dbReference type="SUPFAM" id="SSF48403">
    <property type="entry name" value="Ankyrin repeat"/>
    <property type="match status" value="1"/>
</dbReference>
<evidence type="ECO:0008006" key="6">
    <source>
        <dbReference type="Google" id="ProtNLM"/>
    </source>
</evidence>
<dbReference type="PANTHER" id="PTHR24180">
    <property type="entry name" value="CYCLIN-DEPENDENT KINASE INHIBITOR 2C-RELATED"/>
    <property type="match status" value="1"/>
</dbReference>
<dbReference type="PROSITE" id="PS50088">
    <property type="entry name" value="ANK_REPEAT"/>
    <property type="match status" value="2"/>
</dbReference>
<evidence type="ECO:0000313" key="5">
    <source>
        <dbReference type="Proteomes" id="UP001156836"/>
    </source>
</evidence>
<dbReference type="PROSITE" id="PS50297">
    <property type="entry name" value="ANK_REP_REGION"/>
    <property type="match status" value="2"/>
</dbReference>
<dbReference type="SMART" id="SM00248">
    <property type="entry name" value="ANK"/>
    <property type="match status" value="4"/>
</dbReference>
<feature type="repeat" description="ANK" evidence="3">
    <location>
        <begin position="170"/>
        <end position="202"/>
    </location>
</feature>
<dbReference type="Proteomes" id="UP001156836">
    <property type="component" value="Unassembled WGS sequence"/>
</dbReference>
<accession>A0ABQ6BQW6</accession>
<keyword evidence="2 3" id="KW-0040">ANK repeat</keyword>
<dbReference type="PRINTS" id="PR01415">
    <property type="entry name" value="ANKYRIN"/>
</dbReference>
<organism evidence="4 5">
    <name type="scientific">Chitiniphilus shinanonensis</name>
    <dbReference type="NCBI Taxonomy" id="553088"/>
    <lineage>
        <taxon>Bacteria</taxon>
        <taxon>Pseudomonadati</taxon>
        <taxon>Pseudomonadota</taxon>
        <taxon>Betaproteobacteria</taxon>
        <taxon>Neisseriales</taxon>
        <taxon>Chitinibacteraceae</taxon>
        <taxon>Chitiniphilus</taxon>
    </lineage>
</organism>
<evidence type="ECO:0000256" key="3">
    <source>
        <dbReference type="PROSITE-ProRule" id="PRU00023"/>
    </source>
</evidence>
<evidence type="ECO:0000313" key="4">
    <source>
        <dbReference type="EMBL" id="GLS04410.1"/>
    </source>
</evidence>
<gene>
    <name evidence="4" type="ORF">GCM10007860_15570</name>
</gene>
<dbReference type="EMBL" id="BSOZ01000018">
    <property type="protein sequence ID" value="GLS04410.1"/>
    <property type="molecule type" value="Genomic_DNA"/>
</dbReference>
<dbReference type="Pfam" id="PF12796">
    <property type="entry name" value="Ank_2"/>
    <property type="match status" value="1"/>
</dbReference>
<dbReference type="RefSeq" id="WP_018747436.1">
    <property type="nucleotide sequence ID" value="NZ_BSOZ01000018.1"/>
</dbReference>